<name>A0A1F5YSS4_9BACT</name>
<keyword evidence="1" id="KW-1133">Transmembrane helix</keyword>
<evidence type="ECO:0000313" key="3">
    <source>
        <dbReference type="Proteomes" id="UP000176665"/>
    </source>
</evidence>
<accession>A0A1F5YSS4</accession>
<evidence type="ECO:0000313" key="2">
    <source>
        <dbReference type="EMBL" id="OGG03155.1"/>
    </source>
</evidence>
<sequence length="282" mass="32723">MILNLSLLWILILFGYQGNQFVKALRYFYPLYPFLALLSAWFIYHLALFLENRGKLNLFLVSCLPAEALAKAGFLFLVLVYPFSFISIYSRPHTRVTASNWIYQNIPPGSRISGEHWDDYLPLSLPAPGFIHENYQSVEFPLYNEDNGEKWLAMSQKLATTDYIILTSNRLYGSIMTVPEKYPVTAKFYQQLFAGNLGFEKVIEFTSRPNLPLPLIKICLTPPFIRYGIVSRDEKNCLLEGISFVDDYADETFTVYDHPKVLIFKKVKPVDYYQILYQNLNK</sequence>
<protein>
    <submittedName>
        <fullName evidence="2">Uncharacterized protein</fullName>
    </submittedName>
</protein>
<dbReference type="EMBL" id="MFJA01000038">
    <property type="protein sequence ID" value="OGG03155.1"/>
    <property type="molecule type" value="Genomic_DNA"/>
</dbReference>
<proteinExistence type="predicted"/>
<feature type="transmembrane region" description="Helical" evidence="1">
    <location>
        <begin position="30"/>
        <end position="50"/>
    </location>
</feature>
<dbReference type="Proteomes" id="UP000176665">
    <property type="component" value="Unassembled WGS sequence"/>
</dbReference>
<keyword evidence="1" id="KW-0472">Membrane</keyword>
<gene>
    <name evidence="2" type="ORF">A2W14_03590</name>
</gene>
<dbReference type="AlphaFoldDB" id="A0A1F5YSS4"/>
<reference evidence="2 3" key="1">
    <citation type="journal article" date="2016" name="Nat. Commun.">
        <title>Thousands of microbial genomes shed light on interconnected biogeochemical processes in an aquifer system.</title>
        <authorList>
            <person name="Anantharaman K."/>
            <person name="Brown C.T."/>
            <person name="Hug L.A."/>
            <person name="Sharon I."/>
            <person name="Castelle C.J."/>
            <person name="Probst A.J."/>
            <person name="Thomas B.C."/>
            <person name="Singh A."/>
            <person name="Wilkins M.J."/>
            <person name="Karaoz U."/>
            <person name="Brodie E.L."/>
            <person name="Williams K.H."/>
            <person name="Hubbard S.S."/>
            <person name="Banfield J.F."/>
        </authorList>
    </citation>
    <scope>NUCLEOTIDE SEQUENCE [LARGE SCALE GENOMIC DNA]</scope>
</reference>
<feature type="transmembrane region" description="Helical" evidence="1">
    <location>
        <begin position="57"/>
        <end position="83"/>
    </location>
</feature>
<dbReference type="STRING" id="1798371.A2W14_03590"/>
<comment type="caution">
    <text evidence="2">The sequence shown here is derived from an EMBL/GenBank/DDBJ whole genome shotgun (WGS) entry which is preliminary data.</text>
</comment>
<organism evidence="2 3">
    <name type="scientific">Candidatus Gottesmanbacteria bacterium RBG_16_37_8</name>
    <dbReference type="NCBI Taxonomy" id="1798371"/>
    <lineage>
        <taxon>Bacteria</taxon>
        <taxon>Candidatus Gottesmaniibacteriota</taxon>
    </lineage>
</organism>
<keyword evidence="1" id="KW-0812">Transmembrane</keyword>
<evidence type="ECO:0000256" key="1">
    <source>
        <dbReference type="SAM" id="Phobius"/>
    </source>
</evidence>